<evidence type="ECO:0000313" key="7">
    <source>
        <dbReference type="EMBL" id="EEH55031.1"/>
    </source>
</evidence>
<comment type="pathway">
    <text evidence="1">Protein modification; protein ubiquitination.</text>
</comment>
<dbReference type="GO" id="GO:0008270">
    <property type="term" value="F:zinc ion binding"/>
    <property type="evidence" value="ECO:0007669"/>
    <property type="project" value="UniProtKB-KW"/>
</dbReference>
<dbReference type="InterPro" id="IPR051628">
    <property type="entry name" value="LUBAC_E3_Ligases"/>
</dbReference>
<dbReference type="PANTHER" id="PTHR22770">
    <property type="entry name" value="UBIQUITIN CONJUGATING ENZYME 7 INTERACTING PROTEIN-RELATED"/>
    <property type="match status" value="1"/>
</dbReference>
<keyword evidence="3" id="KW-0863">Zinc-finger</keyword>
<dbReference type="EMBL" id="GG663742">
    <property type="protein sequence ID" value="EEH55031.1"/>
    <property type="molecule type" value="Genomic_DNA"/>
</dbReference>
<dbReference type="eggNOG" id="ENOG502S8YG">
    <property type="taxonomic scope" value="Eukaryota"/>
</dbReference>
<accession>C1MYC9</accession>
<gene>
    <name evidence="7" type="ORF">MICPUCDRAFT_68871</name>
</gene>
<dbReference type="GO" id="GO:0000151">
    <property type="term" value="C:ubiquitin ligase complex"/>
    <property type="evidence" value="ECO:0007669"/>
    <property type="project" value="TreeGrafter"/>
</dbReference>
<proteinExistence type="predicted"/>
<reference evidence="7 8" key="1">
    <citation type="journal article" date="2009" name="Science">
        <title>Green evolution and dynamic adaptations revealed by genomes of the marine picoeukaryotes Micromonas.</title>
        <authorList>
            <person name="Worden A.Z."/>
            <person name="Lee J.H."/>
            <person name="Mock T."/>
            <person name="Rouze P."/>
            <person name="Simmons M.P."/>
            <person name="Aerts A.L."/>
            <person name="Allen A.E."/>
            <person name="Cuvelier M.L."/>
            <person name="Derelle E."/>
            <person name="Everett M.V."/>
            <person name="Foulon E."/>
            <person name="Grimwood J."/>
            <person name="Gundlach H."/>
            <person name="Henrissat B."/>
            <person name="Napoli C."/>
            <person name="McDonald S.M."/>
            <person name="Parker M.S."/>
            <person name="Rombauts S."/>
            <person name="Salamov A."/>
            <person name="Von Dassow P."/>
            <person name="Badger J.H."/>
            <person name="Coutinho P.M."/>
            <person name="Demir E."/>
            <person name="Dubchak I."/>
            <person name="Gentemann C."/>
            <person name="Eikrem W."/>
            <person name="Gready J.E."/>
            <person name="John U."/>
            <person name="Lanier W."/>
            <person name="Lindquist E.A."/>
            <person name="Lucas S."/>
            <person name="Mayer K.F."/>
            <person name="Moreau H."/>
            <person name="Not F."/>
            <person name="Otillar R."/>
            <person name="Panaud O."/>
            <person name="Pangilinan J."/>
            <person name="Paulsen I."/>
            <person name="Piegu B."/>
            <person name="Poliakov A."/>
            <person name="Robbens S."/>
            <person name="Schmutz J."/>
            <person name="Toulza E."/>
            <person name="Wyss T."/>
            <person name="Zelensky A."/>
            <person name="Zhou K."/>
            <person name="Armbrust E.V."/>
            <person name="Bhattacharya D."/>
            <person name="Goodenough U.W."/>
            <person name="Van de Peer Y."/>
            <person name="Grigoriev I.V."/>
        </authorList>
    </citation>
    <scope>NUCLEOTIDE SEQUENCE [LARGE SCALE GENOMIC DNA]</scope>
    <source>
        <strain evidence="7 8">CCMP1545</strain>
    </source>
</reference>
<evidence type="ECO:0000256" key="1">
    <source>
        <dbReference type="ARBA" id="ARBA00004906"/>
    </source>
</evidence>
<dbReference type="GO" id="GO:0004842">
    <property type="term" value="F:ubiquitin-protein transferase activity"/>
    <property type="evidence" value="ECO:0007669"/>
    <property type="project" value="TreeGrafter"/>
</dbReference>
<evidence type="ECO:0000256" key="5">
    <source>
        <dbReference type="ARBA" id="ARBA00022833"/>
    </source>
</evidence>
<dbReference type="GeneID" id="9685700"/>
<protein>
    <submittedName>
        <fullName evidence="7">Predicted protein</fullName>
    </submittedName>
</protein>
<dbReference type="OrthoDB" id="154395at2759"/>
<organism evidence="8">
    <name type="scientific">Micromonas pusilla (strain CCMP1545)</name>
    <name type="common">Picoplanktonic green alga</name>
    <dbReference type="NCBI Taxonomy" id="564608"/>
    <lineage>
        <taxon>Eukaryota</taxon>
        <taxon>Viridiplantae</taxon>
        <taxon>Chlorophyta</taxon>
        <taxon>Mamiellophyceae</taxon>
        <taxon>Mamiellales</taxon>
        <taxon>Mamiellaceae</taxon>
        <taxon>Micromonas</taxon>
    </lineage>
</organism>
<dbReference type="GO" id="GO:0043161">
    <property type="term" value="P:proteasome-mediated ubiquitin-dependent protein catabolic process"/>
    <property type="evidence" value="ECO:0007669"/>
    <property type="project" value="TreeGrafter"/>
</dbReference>
<dbReference type="KEGG" id="mpp:MICPUCDRAFT_68871"/>
<feature type="coiled-coil region" evidence="6">
    <location>
        <begin position="142"/>
        <end position="176"/>
    </location>
</feature>
<sequence length="380" mass="41837">MPSAKEKVRLARPRARVAPDATRRDAFDAFVCTPRAFEYILKSPRPTPPSTQTCTICFVDGAVCDGILCAETHYTCGECFEAYVMSESGKSLGELKKREGRILCPFNTDAMKGADRCNATCFADKDIAKNVSNDAFAAYLRAREKIREEAMAEEMRKEMEQRVELERQRAGNAAEASERLRGAREHVVEKILTLSCPRCTQAFVDFEGCFALNCSRCRAAFCAYCLADCGKDAHAHVGSCPEGAASLKAMKSKEKAAGGGGGGGGGARGLAGQGTTYGTRAMFDESQKRRRCKHLVLYLERHDGETQSKILEGVKTELADLGITSRELRHWQKKEDKAIAEREKKQQQANLAAAAFFDPIQARSIHWSPYDPVRVVNADP</sequence>
<keyword evidence="2" id="KW-0479">Metal-binding</keyword>
<name>C1MYC9_MICPC</name>
<evidence type="ECO:0000313" key="8">
    <source>
        <dbReference type="Proteomes" id="UP000001876"/>
    </source>
</evidence>
<keyword evidence="5" id="KW-0862">Zinc</keyword>
<keyword evidence="4" id="KW-0833">Ubl conjugation pathway</keyword>
<keyword evidence="6" id="KW-0175">Coiled coil</keyword>
<dbReference type="OMA" id="RCTQAFV"/>
<dbReference type="AlphaFoldDB" id="C1MYC9"/>
<evidence type="ECO:0000256" key="3">
    <source>
        <dbReference type="ARBA" id="ARBA00022771"/>
    </source>
</evidence>
<dbReference type="Proteomes" id="UP000001876">
    <property type="component" value="Unassembled WGS sequence"/>
</dbReference>
<evidence type="ECO:0000256" key="6">
    <source>
        <dbReference type="SAM" id="Coils"/>
    </source>
</evidence>
<dbReference type="PANTHER" id="PTHR22770:SF13">
    <property type="entry name" value="RING-TYPE DOMAIN-CONTAINING PROTEIN"/>
    <property type="match status" value="1"/>
</dbReference>
<dbReference type="RefSeq" id="XP_003060262.1">
    <property type="nucleotide sequence ID" value="XM_003060216.1"/>
</dbReference>
<dbReference type="GO" id="GO:0043130">
    <property type="term" value="F:ubiquitin binding"/>
    <property type="evidence" value="ECO:0007669"/>
    <property type="project" value="TreeGrafter"/>
</dbReference>
<keyword evidence="8" id="KW-1185">Reference proteome</keyword>
<dbReference type="SUPFAM" id="SSF57850">
    <property type="entry name" value="RING/U-box"/>
    <property type="match status" value="1"/>
</dbReference>
<evidence type="ECO:0000256" key="2">
    <source>
        <dbReference type="ARBA" id="ARBA00022723"/>
    </source>
</evidence>
<evidence type="ECO:0000256" key="4">
    <source>
        <dbReference type="ARBA" id="ARBA00022786"/>
    </source>
</evidence>
<dbReference type="GO" id="GO:0097039">
    <property type="term" value="P:protein linear polyubiquitination"/>
    <property type="evidence" value="ECO:0007669"/>
    <property type="project" value="TreeGrafter"/>
</dbReference>